<dbReference type="Gene3D" id="3.30.450.20">
    <property type="entry name" value="PAS domain"/>
    <property type="match status" value="3"/>
</dbReference>
<feature type="domain" description="PAS" evidence="1">
    <location>
        <begin position="136"/>
        <end position="208"/>
    </location>
</feature>
<sequence length="816" mass="91201">MPVAPKRPHLSSTNSALGLLRTLFDASHEGLIAIDPDDGRILLANLTACQLLRLDERELLGQRLEPLPCWPAERELDDELAAVHTGERVLEAPGPDPRTPLEVRLQLVENTPSGPVVLVVLSHRERRRIESALRESEARFRGILEKLPAIAVQGYDEQRRVTFWNRANERVYGYTPQEALGRRIEELIIPPEFRERMTGLIDTWLQSDRDPPAGELRLRRRDGSPVEVFSSHVMQRYSSGRREMFCVDIDLTEIRAAEERLRLAGTVFDSTAEGIYITDASGRLLEVNRAFTAITGYEHDTLLGRPISILKSARHPPGFFHSMRRALAETGYWRGEIWIRYRDRSVHPALLRVNRVRDAQGETAHFVGVFSDLSQVRHSQARVDYLTHHDALTELPNRLLFQARLEHAIGRAEQGRAQLAVLFVDIDRFKGINDALGHAGGDALLRAVGRRLKTQLQRDDTIARFSGDELMVLTEHIADEADSARLAEQLLRAIAAPFELCDDELLITVSIGVALYPRDGADSSQLLRNAEVALRQAKHAGGNSYAFFTATLTRIARERAQLEHELRRAIRDGELLLHYQPQVSLIDGALVGLEALVRWQHPQHGLLPPGRFIPIAESSGLTLALGEWALHEACLQTRRWLDAGIAIGRVHVNVAHAQIQRGALYDTTRRILAETGLEAHHLGLEITEGVVMEHDIEVIAELERLRAEGISLSVDDFGTGHSSLARLKELPVDLLKIDRSFVGGIESQGQDRDIIRAIIALGEALGQEVLAEGIETRKQALALRRLGCRLGQGYLFARPLAPEALPDWIGSRARAD</sequence>
<dbReference type="PROSITE" id="PS50113">
    <property type="entry name" value="PAC"/>
    <property type="match status" value="2"/>
</dbReference>
<dbReference type="SMART" id="SM00086">
    <property type="entry name" value="PAC"/>
    <property type="match status" value="2"/>
</dbReference>
<dbReference type="CDD" id="cd01949">
    <property type="entry name" value="GGDEF"/>
    <property type="match status" value="1"/>
</dbReference>
<dbReference type="RefSeq" id="WP_165913554.1">
    <property type="nucleotide sequence ID" value="NZ_NRRH01000034.1"/>
</dbReference>
<dbReference type="EMBL" id="SMDC01000015">
    <property type="protein sequence ID" value="TCW33270.1"/>
    <property type="molecule type" value="Genomic_DNA"/>
</dbReference>
<dbReference type="InterPro" id="IPR000700">
    <property type="entry name" value="PAS-assoc_C"/>
</dbReference>
<proteinExistence type="predicted"/>
<dbReference type="Gene3D" id="3.30.70.270">
    <property type="match status" value="1"/>
</dbReference>
<comment type="caution">
    <text evidence="5">The sequence shown here is derived from an EMBL/GenBank/DDBJ whole genome shotgun (WGS) entry which is preliminary data.</text>
</comment>
<dbReference type="Pfam" id="PF00563">
    <property type="entry name" value="EAL"/>
    <property type="match status" value="1"/>
</dbReference>
<dbReference type="PROSITE" id="PS50883">
    <property type="entry name" value="EAL"/>
    <property type="match status" value="1"/>
</dbReference>
<evidence type="ECO:0000259" key="2">
    <source>
        <dbReference type="PROSITE" id="PS50113"/>
    </source>
</evidence>
<dbReference type="InterPro" id="IPR000014">
    <property type="entry name" value="PAS"/>
</dbReference>
<dbReference type="SUPFAM" id="SSF141868">
    <property type="entry name" value="EAL domain-like"/>
    <property type="match status" value="1"/>
</dbReference>
<dbReference type="InterPro" id="IPR013767">
    <property type="entry name" value="PAS_fold"/>
</dbReference>
<feature type="domain" description="PAS" evidence="1">
    <location>
        <begin position="267"/>
        <end position="316"/>
    </location>
</feature>
<evidence type="ECO:0000259" key="4">
    <source>
        <dbReference type="PROSITE" id="PS50887"/>
    </source>
</evidence>
<dbReference type="PROSITE" id="PS50887">
    <property type="entry name" value="GGDEF"/>
    <property type="match status" value="1"/>
</dbReference>
<dbReference type="InterPro" id="IPR000160">
    <property type="entry name" value="GGDEF_dom"/>
</dbReference>
<feature type="domain" description="PAC" evidence="2">
    <location>
        <begin position="212"/>
        <end position="263"/>
    </location>
</feature>
<dbReference type="SMART" id="SM00052">
    <property type="entry name" value="EAL"/>
    <property type="match status" value="1"/>
</dbReference>
<dbReference type="CDD" id="cd01948">
    <property type="entry name" value="EAL"/>
    <property type="match status" value="1"/>
</dbReference>
<dbReference type="SUPFAM" id="SSF55073">
    <property type="entry name" value="Nucleotide cyclase"/>
    <property type="match status" value="1"/>
</dbReference>
<dbReference type="InterPro" id="IPR052155">
    <property type="entry name" value="Biofilm_reg_signaling"/>
</dbReference>
<accession>A0A4R4A4Y9</accession>
<dbReference type="Proteomes" id="UP000295247">
    <property type="component" value="Unassembled WGS sequence"/>
</dbReference>
<dbReference type="InterPro" id="IPR001633">
    <property type="entry name" value="EAL_dom"/>
</dbReference>
<evidence type="ECO:0000313" key="6">
    <source>
        <dbReference type="Proteomes" id="UP000295247"/>
    </source>
</evidence>
<organism evidence="5 6">
    <name type="scientific">Marichromatium gracile</name>
    <name type="common">Chromatium gracile</name>
    <dbReference type="NCBI Taxonomy" id="1048"/>
    <lineage>
        <taxon>Bacteria</taxon>
        <taxon>Pseudomonadati</taxon>
        <taxon>Pseudomonadota</taxon>
        <taxon>Gammaproteobacteria</taxon>
        <taxon>Chromatiales</taxon>
        <taxon>Chromatiaceae</taxon>
        <taxon>Marichromatium</taxon>
    </lineage>
</organism>
<feature type="domain" description="PAC" evidence="2">
    <location>
        <begin position="333"/>
        <end position="385"/>
    </location>
</feature>
<dbReference type="PROSITE" id="PS50112">
    <property type="entry name" value="PAS"/>
    <property type="match status" value="2"/>
</dbReference>
<dbReference type="GO" id="GO:0006355">
    <property type="term" value="P:regulation of DNA-templated transcription"/>
    <property type="evidence" value="ECO:0007669"/>
    <property type="project" value="InterPro"/>
</dbReference>
<evidence type="ECO:0000259" key="3">
    <source>
        <dbReference type="PROSITE" id="PS50883"/>
    </source>
</evidence>
<dbReference type="NCBIfam" id="TIGR00229">
    <property type="entry name" value="sensory_box"/>
    <property type="match status" value="2"/>
</dbReference>
<dbReference type="Pfam" id="PF00989">
    <property type="entry name" value="PAS"/>
    <property type="match status" value="2"/>
</dbReference>
<dbReference type="Pfam" id="PF00990">
    <property type="entry name" value="GGDEF"/>
    <property type="match status" value="1"/>
</dbReference>
<evidence type="ECO:0000259" key="1">
    <source>
        <dbReference type="PROSITE" id="PS50112"/>
    </source>
</evidence>
<dbReference type="InterPro" id="IPR035919">
    <property type="entry name" value="EAL_sf"/>
</dbReference>
<gene>
    <name evidence="5" type="ORF">EDC29_11520</name>
</gene>
<dbReference type="InterPro" id="IPR029787">
    <property type="entry name" value="Nucleotide_cyclase"/>
</dbReference>
<dbReference type="Gene3D" id="3.20.20.450">
    <property type="entry name" value="EAL domain"/>
    <property type="match status" value="1"/>
</dbReference>
<dbReference type="PANTHER" id="PTHR44757">
    <property type="entry name" value="DIGUANYLATE CYCLASE DGCP"/>
    <property type="match status" value="1"/>
</dbReference>
<dbReference type="Pfam" id="PF13188">
    <property type="entry name" value="PAS_8"/>
    <property type="match status" value="1"/>
</dbReference>
<dbReference type="SUPFAM" id="SSF55785">
    <property type="entry name" value="PYP-like sensor domain (PAS domain)"/>
    <property type="match status" value="3"/>
</dbReference>
<feature type="domain" description="EAL" evidence="3">
    <location>
        <begin position="559"/>
        <end position="813"/>
    </location>
</feature>
<protein>
    <submittedName>
        <fullName evidence="5">PAS domain S-box-containing protein/diguanylate cyclase (GGDEF)-like protein</fullName>
    </submittedName>
</protein>
<dbReference type="NCBIfam" id="TIGR00254">
    <property type="entry name" value="GGDEF"/>
    <property type="match status" value="1"/>
</dbReference>
<dbReference type="InterPro" id="IPR035965">
    <property type="entry name" value="PAS-like_dom_sf"/>
</dbReference>
<evidence type="ECO:0000313" key="5">
    <source>
        <dbReference type="EMBL" id="TCW33270.1"/>
    </source>
</evidence>
<name>A0A4R4A4Y9_MARGR</name>
<dbReference type="PANTHER" id="PTHR44757:SF2">
    <property type="entry name" value="BIOFILM ARCHITECTURE MAINTENANCE PROTEIN MBAA"/>
    <property type="match status" value="1"/>
</dbReference>
<dbReference type="CDD" id="cd00130">
    <property type="entry name" value="PAS"/>
    <property type="match status" value="2"/>
</dbReference>
<dbReference type="SMART" id="SM00091">
    <property type="entry name" value="PAS"/>
    <property type="match status" value="3"/>
</dbReference>
<reference evidence="5 6" key="1">
    <citation type="submission" date="2019-03" db="EMBL/GenBank/DDBJ databases">
        <title>Genomic Encyclopedia of Type Strains, Phase IV (KMG-IV): sequencing the most valuable type-strain genomes for metagenomic binning, comparative biology and taxonomic classification.</title>
        <authorList>
            <person name="Goeker M."/>
        </authorList>
    </citation>
    <scope>NUCLEOTIDE SEQUENCE [LARGE SCALE GENOMIC DNA]</scope>
    <source>
        <strain evidence="5 6">DSM 203</strain>
    </source>
</reference>
<dbReference type="AlphaFoldDB" id="A0A4R4A4Y9"/>
<feature type="domain" description="GGDEF" evidence="4">
    <location>
        <begin position="417"/>
        <end position="550"/>
    </location>
</feature>
<dbReference type="InterPro" id="IPR043128">
    <property type="entry name" value="Rev_trsase/Diguanyl_cyclase"/>
</dbReference>
<dbReference type="SMART" id="SM00267">
    <property type="entry name" value="GGDEF"/>
    <property type="match status" value="1"/>
</dbReference>
<dbReference type="InterPro" id="IPR001610">
    <property type="entry name" value="PAC"/>
</dbReference>